<name>A0A916WWP5_9SPHN</name>
<dbReference type="AlphaFoldDB" id="A0A916WWP5"/>
<dbReference type="EMBL" id="BMIH01000004">
    <property type="protein sequence ID" value="GGB39921.1"/>
    <property type="molecule type" value="Genomic_DNA"/>
</dbReference>
<protein>
    <submittedName>
        <fullName evidence="1">Uncharacterized protein</fullName>
    </submittedName>
</protein>
<keyword evidence="2" id="KW-1185">Reference proteome</keyword>
<accession>A0A916WWP5</accession>
<dbReference type="RefSeq" id="WP_188660015.1">
    <property type="nucleotide sequence ID" value="NZ_BMIH01000004.1"/>
</dbReference>
<sequence length="163" mass="18170">MGQTNLKHALERKYALLAGELKDKQGEVAKIQSLFELLPTLSARTQRIERLLECAEELLKEIDPAWVPAKVKAVRPNVHKAPVGIGRISKTALDVMRQAGVPLTISEITDRLLAQEGVGEVDPQTRQRIRNSVDSTLRQKAKKNIVAHDGAAFARKWNIVSRH</sequence>
<reference evidence="1" key="1">
    <citation type="journal article" date="2014" name="Int. J. Syst. Evol. Microbiol.">
        <title>Complete genome sequence of Corynebacterium casei LMG S-19264T (=DSM 44701T), isolated from a smear-ripened cheese.</title>
        <authorList>
            <consortium name="US DOE Joint Genome Institute (JGI-PGF)"/>
            <person name="Walter F."/>
            <person name="Albersmeier A."/>
            <person name="Kalinowski J."/>
            <person name="Ruckert C."/>
        </authorList>
    </citation>
    <scope>NUCLEOTIDE SEQUENCE</scope>
    <source>
        <strain evidence="1">CGMCC 1.15330</strain>
    </source>
</reference>
<comment type="caution">
    <text evidence="1">The sequence shown here is derived from an EMBL/GenBank/DDBJ whole genome shotgun (WGS) entry which is preliminary data.</text>
</comment>
<reference evidence="1" key="2">
    <citation type="submission" date="2020-09" db="EMBL/GenBank/DDBJ databases">
        <authorList>
            <person name="Sun Q."/>
            <person name="Zhou Y."/>
        </authorList>
    </citation>
    <scope>NUCLEOTIDE SEQUENCE</scope>
    <source>
        <strain evidence="1">CGMCC 1.15330</strain>
    </source>
</reference>
<organism evidence="1 2">
    <name type="scientific">Sphingomonas metalli</name>
    <dbReference type="NCBI Taxonomy" id="1779358"/>
    <lineage>
        <taxon>Bacteria</taxon>
        <taxon>Pseudomonadati</taxon>
        <taxon>Pseudomonadota</taxon>
        <taxon>Alphaproteobacteria</taxon>
        <taxon>Sphingomonadales</taxon>
        <taxon>Sphingomonadaceae</taxon>
        <taxon>Sphingomonas</taxon>
    </lineage>
</organism>
<proteinExistence type="predicted"/>
<evidence type="ECO:0000313" key="2">
    <source>
        <dbReference type="Proteomes" id="UP000623067"/>
    </source>
</evidence>
<dbReference type="Proteomes" id="UP000623067">
    <property type="component" value="Unassembled WGS sequence"/>
</dbReference>
<gene>
    <name evidence="1" type="ORF">GCM10011380_31780</name>
</gene>
<evidence type="ECO:0000313" key="1">
    <source>
        <dbReference type="EMBL" id="GGB39921.1"/>
    </source>
</evidence>